<dbReference type="EMBL" id="CP154792">
    <property type="protein sequence ID" value="XAN18117.1"/>
    <property type="molecule type" value="Genomic_DNA"/>
</dbReference>
<dbReference type="EMBL" id="CP054569">
    <property type="protein sequence ID" value="QKQ47623.1"/>
    <property type="molecule type" value="Genomic_DNA"/>
</dbReference>
<evidence type="ECO:0000313" key="3">
    <source>
        <dbReference type="EMBL" id="XAN18117.1"/>
    </source>
</evidence>
<evidence type="ECO:0000256" key="1">
    <source>
        <dbReference type="SAM" id="SignalP"/>
    </source>
</evidence>
<organism evidence="2 4">
    <name type="scientific">Achromobacter denitrificans</name>
    <name type="common">Alcaligenes denitrificans</name>
    <dbReference type="NCBI Taxonomy" id="32002"/>
    <lineage>
        <taxon>Bacteria</taxon>
        <taxon>Pseudomonadati</taxon>
        <taxon>Pseudomonadota</taxon>
        <taxon>Betaproteobacteria</taxon>
        <taxon>Burkholderiales</taxon>
        <taxon>Alcaligenaceae</taxon>
        <taxon>Achromobacter</taxon>
    </lineage>
</organism>
<dbReference type="OrthoDB" id="6889413at2"/>
<evidence type="ECO:0000313" key="2">
    <source>
        <dbReference type="EMBL" id="QKQ47623.1"/>
    </source>
</evidence>
<protein>
    <submittedName>
        <fullName evidence="2">Uncharacterized protein</fullName>
    </submittedName>
</protein>
<dbReference type="RefSeq" id="WP_062681884.1">
    <property type="nucleotide sequence ID" value="NZ_BLWG01000321.1"/>
</dbReference>
<keyword evidence="5" id="KW-1185">Reference proteome</keyword>
<name>A0A3R9H8B0_ACHDE</name>
<feature type="signal peptide" evidence="1">
    <location>
        <begin position="1"/>
        <end position="24"/>
    </location>
</feature>
<gene>
    <name evidence="3" type="ORF">AAIK43_08775</name>
    <name evidence="2" type="ORF">FOC81_13355</name>
</gene>
<dbReference type="Proteomes" id="UP001446337">
    <property type="component" value="Chromosome"/>
</dbReference>
<accession>A0A3R9H8B0</accession>
<proteinExistence type="predicted"/>
<dbReference type="Proteomes" id="UP000509782">
    <property type="component" value="Chromosome"/>
</dbReference>
<evidence type="ECO:0000313" key="5">
    <source>
        <dbReference type="Proteomes" id="UP001446337"/>
    </source>
</evidence>
<dbReference type="GeneID" id="92846608"/>
<sequence length="127" mass="13844">MKVKHLFGPAALALSLLVAAPGNAAPPEGAPIITGKQWSESDANLKKAYLLGMANLLQVEQAYQRRHAPTDAQSLIPRFARGLQAQTLDSVRESLDNWYAANPAKMDRPVVETLWFEIVVPGTKRAP</sequence>
<reference evidence="2 4" key="1">
    <citation type="submission" date="2020-05" db="EMBL/GenBank/DDBJ databases">
        <title>FDA dAtabase for Regulatory Grade micrObial Sequences (FDA-ARGOS): Supporting development and validation of Infectious Disease Dx tests.</title>
        <authorList>
            <person name="Sproer C."/>
            <person name="Gronow S."/>
            <person name="Severitt S."/>
            <person name="Schroder I."/>
            <person name="Tallon L."/>
            <person name="Sadzewicz L."/>
            <person name="Zhao X."/>
            <person name="Vavikolanu K."/>
            <person name="Mehta A."/>
            <person name="Aluvathingal J."/>
            <person name="Nadendla S."/>
            <person name="Myers T."/>
            <person name="Yan Y."/>
            <person name="Sichtig H."/>
        </authorList>
    </citation>
    <scope>NUCLEOTIDE SEQUENCE [LARGE SCALE GENOMIC DNA]</scope>
    <source>
        <strain evidence="2 4">FDAARGOS_787</strain>
    </source>
</reference>
<keyword evidence="1" id="KW-0732">Signal</keyword>
<reference evidence="3 5" key="2">
    <citation type="submission" date="2024-05" db="EMBL/GenBank/DDBJ databases">
        <title>Achromobacter denitrificans. BP1, complete genome.</title>
        <authorList>
            <person name="Zhang B."/>
        </authorList>
    </citation>
    <scope>NUCLEOTIDE SEQUENCE [LARGE SCALE GENOMIC DNA]</scope>
    <source>
        <strain evidence="3 5">BP1</strain>
    </source>
</reference>
<dbReference type="AlphaFoldDB" id="A0A3R9H8B0"/>
<feature type="chain" id="PRO_5030082785" evidence="1">
    <location>
        <begin position="25"/>
        <end position="127"/>
    </location>
</feature>
<evidence type="ECO:0000313" key="4">
    <source>
        <dbReference type="Proteomes" id="UP000509782"/>
    </source>
</evidence>